<sequence>MDKNLWRWIELNEYETPSVPTTMLAKRWWQKMLQTLRPSRVEVSTANSAEEEPKGVEFKFDEQPLLDSLNTLLDQQNQDDPRVTWLVLAPA</sequence>
<proteinExistence type="predicted"/>
<dbReference type="EMBL" id="DMUP01000214">
    <property type="protein sequence ID" value="HAR56873.1"/>
    <property type="molecule type" value="Genomic_DNA"/>
</dbReference>
<comment type="caution">
    <text evidence="1">The sequence shown here is derived from an EMBL/GenBank/DDBJ whole genome shotgun (WGS) entry which is preliminary data.</text>
</comment>
<protein>
    <submittedName>
        <fullName evidence="1">Uncharacterized protein</fullName>
    </submittedName>
</protein>
<reference evidence="1 2" key="1">
    <citation type="journal article" date="2018" name="Nat. Biotechnol.">
        <title>A standardized bacterial taxonomy based on genome phylogeny substantially revises the tree of life.</title>
        <authorList>
            <person name="Parks D.H."/>
            <person name="Chuvochina M."/>
            <person name="Waite D.W."/>
            <person name="Rinke C."/>
            <person name="Skarshewski A."/>
            <person name="Chaumeil P.A."/>
            <person name="Hugenholtz P."/>
        </authorList>
    </citation>
    <scope>NUCLEOTIDE SEQUENCE [LARGE SCALE GENOMIC DNA]</scope>
    <source>
        <strain evidence="1">UBA9360</strain>
    </source>
</reference>
<dbReference type="AlphaFoldDB" id="A0A348WQR1"/>
<accession>A0A348WQR1</accession>
<evidence type="ECO:0000313" key="2">
    <source>
        <dbReference type="Proteomes" id="UP000262878"/>
    </source>
</evidence>
<name>A0A348WQR1_9GAMM</name>
<organism evidence="1 2">
    <name type="scientific">Idiomarina baltica</name>
    <dbReference type="NCBI Taxonomy" id="190892"/>
    <lineage>
        <taxon>Bacteria</taxon>
        <taxon>Pseudomonadati</taxon>
        <taxon>Pseudomonadota</taxon>
        <taxon>Gammaproteobacteria</taxon>
        <taxon>Alteromonadales</taxon>
        <taxon>Idiomarinaceae</taxon>
        <taxon>Idiomarina</taxon>
    </lineage>
</organism>
<evidence type="ECO:0000313" key="1">
    <source>
        <dbReference type="EMBL" id="HAR56873.1"/>
    </source>
</evidence>
<dbReference type="Proteomes" id="UP000262878">
    <property type="component" value="Unassembled WGS sequence"/>
</dbReference>
<dbReference type="STRING" id="314276.OS145_09328"/>
<gene>
    <name evidence="1" type="ORF">DCR58_08835</name>
</gene>
<feature type="non-terminal residue" evidence="1">
    <location>
        <position position="91"/>
    </location>
</feature>